<dbReference type="AlphaFoldDB" id="A0A1H3QMH1"/>
<feature type="DNA-binding region" description="H-T-H motif" evidence="4">
    <location>
        <begin position="45"/>
        <end position="64"/>
    </location>
</feature>
<evidence type="ECO:0000313" key="7">
    <source>
        <dbReference type="Proteomes" id="UP000199529"/>
    </source>
</evidence>
<dbReference type="EMBL" id="FNOK01000048">
    <property type="protein sequence ID" value="SDZ14587.1"/>
    <property type="molecule type" value="Genomic_DNA"/>
</dbReference>
<dbReference type="SUPFAM" id="SSF46689">
    <property type="entry name" value="Homeodomain-like"/>
    <property type="match status" value="1"/>
</dbReference>
<reference evidence="7" key="1">
    <citation type="submission" date="2016-10" db="EMBL/GenBank/DDBJ databases">
        <authorList>
            <person name="Varghese N."/>
            <person name="Submissions S."/>
        </authorList>
    </citation>
    <scope>NUCLEOTIDE SEQUENCE [LARGE SCALE GENOMIC DNA]</scope>
    <source>
        <strain evidence="7">CGMCC 4.3530</strain>
    </source>
</reference>
<dbReference type="Gene3D" id="1.10.357.10">
    <property type="entry name" value="Tetracycline Repressor, domain 2"/>
    <property type="match status" value="1"/>
</dbReference>
<keyword evidence="1" id="KW-0805">Transcription regulation</keyword>
<accession>A0A1H3QMH1</accession>
<dbReference type="PRINTS" id="PR00455">
    <property type="entry name" value="HTHTETR"/>
</dbReference>
<gene>
    <name evidence="6" type="ORF">SAMN05216215_104870</name>
</gene>
<name>A0A1H3QMH1_9PSEU</name>
<dbReference type="Pfam" id="PF00440">
    <property type="entry name" value="TetR_N"/>
    <property type="match status" value="1"/>
</dbReference>
<evidence type="ECO:0000256" key="3">
    <source>
        <dbReference type="ARBA" id="ARBA00023163"/>
    </source>
</evidence>
<dbReference type="GO" id="GO:0000976">
    <property type="term" value="F:transcription cis-regulatory region binding"/>
    <property type="evidence" value="ECO:0007669"/>
    <property type="project" value="TreeGrafter"/>
</dbReference>
<dbReference type="GO" id="GO:0003700">
    <property type="term" value="F:DNA-binding transcription factor activity"/>
    <property type="evidence" value="ECO:0007669"/>
    <property type="project" value="TreeGrafter"/>
</dbReference>
<evidence type="ECO:0000256" key="4">
    <source>
        <dbReference type="PROSITE-ProRule" id="PRU00335"/>
    </source>
</evidence>
<dbReference type="PANTHER" id="PTHR30055:SF234">
    <property type="entry name" value="HTH-TYPE TRANSCRIPTIONAL REGULATOR BETI"/>
    <property type="match status" value="1"/>
</dbReference>
<organism evidence="6 7">
    <name type="scientific">Saccharopolyspora shandongensis</name>
    <dbReference type="NCBI Taxonomy" id="418495"/>
    <lineage>
        <taxon>Bacteria</taxon>
        <taxon>Bacillati</taxon>
        <taxon>Actinomycetota</taxon>
        <taxon>Actinomycetes</taxon>
        <taxon>Pseudonocardiales</taxon>
        <taxon>Pseudonocardiaceae</taxon>
        <taxon>Saccharopolyspora</taxon>
    </lineage>
</organism>
<dbReference type="OrthoDB" id="3296001at2"/>
<dbReference type="InterPro" id="IPR001647">
    <property type="entry name" value="HTH_TetR"/>
</dbReference>
<dbReference type="InterPro" id="IPR050109">
    <property type="entry name" value="HTH-type_TetR-like_transc_reg"/>
</dbReference>
<keyword evidence="7" id="KW-1185">Reference proteome</keyword>
<dbReference type="Proteomes" id="UP000199529">
    <property type="component" value="Unassembled WGS sequence"/>
</dbReference>
<dbReference type="PROSITE" id="PS50977">
    <property type="entry name" value="HTH_TETR_2"/>
    <property type="match status" value="1"/>
</dbReference>
<dbReference type="STRING" id="418495.SAMN05216215_104870"/>
<proteinExistence type="predicted"/>
<evidence type="ECO:0000259" key="5">
    <source>
        <dbReference type="PROSITE" id="PS50977"/>
    </source>
</evidence>
<dbReference type="InterPro" id="IPR009057">
    <property type="entry name" value="Homeodomain-like_sf"/>
</dbReference>
<protein>
    <submittedName>
        <fullName evidence="6">Transcriptional regulator, TetR family</fullName>
    </submittedName>
</protein>
<sequence>MENSSGCTFSFVEESRREWKKQLTRRRIVMAAVRLFEEQGYEQTTVAEIAAVADVDPKTFFNYFRSKDEVLFNDAARDFDVLFEAIAERRPEEGPGEVLARAVQTYAAHRRPKVPRREPAELSAAARLALTTPALQAKGLYLLLDLQQRIAGELLKVFPGQLDPVTAAAMTGAVIGAIQQAGLASVQLDRSQEELWEAAQHGLDIAQHGLLSVRPSAGSPNLTGERTSSS</sequence>
<keyword evidence="3" id="KW-0804">Transcription</keyword>
<evidence type="ECO:0000256" key="2">
    <source>
        <dbReference type="ARBA" id="ARBA00023125"/>
    </source>
</evidence>
<feature type="domain" description="HTH tetR-type" evidence="5">
    <location>
        <begin position="22"/>
        <end position="82"/>
    </location>
</feature>
<keyword evidence="2 4" id="KW-0238">DNA-binding</keyword>
<evidence type="ECO:0000256" key="1">
    <source>
        <dbReference type="ARBA" id="ARBA00023015"/>
    </source>
</evidence>
<evidence type="ECO:0000313" key="6">
    <source>
        <dbReference type="EMBL" id="SDZ14587.1"/>
    </source>
</evidence>
<dbReference type="PANTHER" id="PTHR30055">
    <property type="entry name" value="HTH-TYPE TRANSCRIPTIONAL REGULATOR RUTR"/>
    <property type="match status" value="1"/>
</dbReference>